<sequence length="215" mass="23634">MTANQMFTKRRKLNDLEPGDFSLDFNGNIFKVKRIITYTGRGDYSTETETDLVLLELDRDVNNIALPGLNTKLNELGTQVTGVGYGIYGIVNEKGRLKIQNSGVKSAGKNIIDKLAGKEVNGKPAMLQFDFDSPLNPAVSKMGSDHPIEMEYTPSGGDSGGGLFREAGGKMELIGILHSTQGDIENFRINGYYGEVSNWTRVSVFTDWIKSSIIK</sequence>
<dbReference type="SUPFAM" id="SSF50494">
    <property type="entry name" value="Trypsin-like serine proteases"/>
    <property type="match status" value="1"/>
</dbReference>
<dbReference type="InterPro" id="IPR001254">
    <property type="entry name" value="Trypsin_dom"/>
</dbReference>
<dbReference type="InterPro" id="IPR009003">
    <property type="entry name" value="Peptidase_S1_PA"/>
</dbReference>
<gene>
    <name evidence="2" type="ORF">GCM10008119_35050</name>
</gene>
<protein>
    <recommendedName>
        <fullName evidence="1">Peptidase S1 domain-containing protein</fullName>
    </recommendedName>
</protein>
<dbReference type="EMBL" id="BMDJ01000013">
    <property type="protein sequence ID" value="GGI28920.1"/>
    <property type="molecule type" value="Genomic_DNA"/>
</dbReference>
<keyword evidence="3" id="KW-1185">Reference proteome</keyword>
<comment type="caution">
    <text evidence="2">The sequence shown here is derived from an EMBL/GenBank/DDBJ whole genome shotgun (WGS) entry which is preliminary data.</text>
</comment>
<evidence type="ECO:0000259" key="1">
    <source>
        <dbReference type="Pfam" id="PF00089"/>
    </source>
</evidence>
<proteinExistence type="predicted"/>
<evidence type="ECO:0000313" key="2">
    <source>
        <dbReference type="EMBL" id="GGI28920.1"/>
    </source>
</evidence>
<accession>A0ABQ2BLC4</accession>
<dbReference type="Gene3D" id="2.40.10.10">
    <property type="entry name" value="Trypsin-like serine proteases"/>
    <property type="match status" value="1"/>
</dbReference>
<dbReference type="Proteomes" id="UP000645390">
    <property type="component" value="Unassembled WGS sequence"/>
</dbReference>
<name>A0ABQ2BLC4_9SPHI</name>
<dbReference type="InterPro" id="IPR043504">
    <property type="entry name" value="Peptidase_S1_PA_chymotrypsin"/>
</dbReference>
<dbReference type="Pfam" id="PF00089">
    <property type="entry name" value="Trypsin"/>
    <property type="match status" value="1"/>
</dbReference>
<reference evidence="3" key="1">
    <citation type="journal article" date="2019" name="Int. J. Syst. Evol. Microbiol.">
        <title>The Global Catalogue of Microorganisms (GCM) 10K type strain sequencing project: providing services to taxonomists for standard genome sequencing and annotation.</title>
        <authorList>
            <consortium name="The Broad Institute Genomics Platform"/>
            <consortium name="The Broad Institute Genome Sequencing Center for Infectious Disease"/>
            <person name="Wu L."/>
            <person name="Ma J."/>
        </authorList>
    </citation>
    <scope>NUCLEOTIDE SEQUENCE [LARGE SCALE GENOMIC DNA]</scope>
    <source>
        <strain evidence="3">CCM 8939</strain>
    </source>
</reference>
<feature type="domain" description="Peptidase S1" evidence="1">
    <location>
        <begin position="28"/>
        <end position="209"/>
    </location>
</feature>
<evidence type="ECO:0000313" key="3">
    <source>
        <dbReference type="Proteomes" id="UP000645390"/>
    </source>
</evidence>
<organism evidence="2 3">
    <name type="scientific">Pedobacter mendelii</name>
    <dbReference type="NCBI Taxonomy" id="1908240"/>
    <lineage>
        <taxon>Bacteria</taxon>
        <taxon>Pseudomonadati</taxon>
        <taxon>Bacteroidota</taxon>
        <taxon>Sphingobacteriia</taxon>
        <taxon>Sphingobacteriales</taxon>
        <taxon>Sphingobacteriaceae</taxon>
        <taxon>Pedobacter</taxon>
    </lineage>
</organism>